<keyword evidence="8" id="KW-1185">Reference proteome</keyword>
<keyword evidence="3" id="KW-0238">DNA-binding</keyword>
<name>A0AAD8TAI5_LOLMU</name>
<evidence type="ECO:0000313" key="8">
    <source>
        <dbReference type="Proteomes" id="UP001231189"/>
    </source>
</evidence>
<dbReference type="Proteomes" id="UP001231189">
    <property type="component" value="Unassembled WGS sequence"/>
</dbReference>
<dbReference type="CDD" id="cd10017">
    <property type="entry name" value="B3_DNA"/>
    <property type="match status" value="1"/>
</dbReference>
<evidence type="ECO:0000256" key="1">
    <source>
        <dbReference type="ARBA" id="ARBA00004123"/>
    </source>
</evidence>
<dbReference type="AlphaFoldDB" id="A0AAD8TAI5"/>
<keyword evidence="5" id="KW-0539">Nucleus</keyword>
<evidence type="ECO:0000256" key="2">
    <source>
        <dbReference type="ARBA" id="ARBA00023015"/>
    </source>
</evidence>
<keyword evidence="2" id="KW-0805">Transcription regulation</keyword>
<keyword evidence="4" id="KW-0804">Transcription</keyword>
<protein>
    <recommendedName>
        <fullName evidence="6">TF-B3 domain-containing protein</fullName>
    </recommendedName>
</protein>
<dbReference type="InterPro" id="IPR015300">
    <property type="entry name" value="DNA-bd_pseudobarrel_sf"/>
</dbReference>
<comment type="subcellular location">
    <subcellularLocation>
        <location evidence="1">Nucleus</location>
    </subcellularLocation>
</comment>
<dbReference type="Gene3D" id="2.40.330.10">
    <property type="entry name" value="DNA-binding pseudobarrel domain"/>
    <property type="match status" value="1"/>
</dbReference>
<dbReference type="SUPFAM" id="SSF101936">
    <property type="entry name" value="DNA-binding pseudobarrel domain"/>
    <property type="match status" value="1"/>
</dbReference>
<dbReference type="GO" id="GO:0003677">
    <property type="term" value="F:DNA binding"/>
    <property type="evidence" value="ECO:0007669"/>
    <property type="project" value="UniProtKB-KW"/>
</dbReference>
<dbReference type="Pfam" id="PF02362">
    <property type="entry name" value="B3"/>
    <property type="match status" value="1"/>
</dbReference>
<dbReference type="PROSITE" id="PS50863">
    <property type="entry name" value="B3"/>
    <property type="match status" value="1"/>
</dbReference>
<proteinExistence type="predicted"/>
<dbReference type="InterPro" id="IPR003340">
    <property type="entry name" value="B3_DNA-bd"/>
</dbReference>
<evidence type="ECO:0000256" key="3">
    <source>
        <dbReference type="ARBA" id="ARBA00023125"/>
    </source>
</evidence>
<accession>A0AAD8TAI5</accession>
<gene>
    <name evidence="7" type="ORF">QYE76_039877</name>
</gene>
<evidence type="ECO:0000256" key="4">
    <source>
        <dbReference type="ARBA" id="ARBA00023163"/>
    </source>
</evidence>
<dbReference type="GO" id="GO:0005634">
    <property type="term" value="C:nucleus"/>
    <property type="evidence" value="ECO:0007669"/>
    <property type="project" value="UniProtKB-SubCell"/>
</dbReference>
<comment type="caution">
    <text evidence="7">The sequence shown here is derived from an EMBL/GenBank/DDBJ whole genome shotgun (WGS) entry which is preliminary data.</text>
</comment>
<sequence>MRATGCCREKWSVKIYVDAAGRPFLGRGWEGFASSHHLDLGDPVLFSLVWHGKFSMKVFSGGQGRIEFQFVSYHDL</sequence>
<evidence type="ECO:0000259" key="6">
    <source>
        <dbReference type="PROSITE" id="PS50863"/>
    </source>
</evidence>
<reference evidence="7" key="1">
    <citation type="submission" date="2023-07" db="EMBL/GenBank/DDBJ databases">
        <title>A chromosome-level genome assembly of Lolium multiflorum.</title>
        <authorList>
            <person name="Chen Y."/>
            <person name="Copetti D."/>
            <person name="Kolliker R."/>
            <person name="Studer B."/>
        </authorList>
    </citation>
    <scope>NUCLEOTIDE SEQUENCE</scope>
    <source>
        <strain evidence="7">02402/16</strain>
        <tissue evidence="7">Leaf</tissue>
    </source>
</reference>
<dbReference type="EMBL" id="JAUUTY010000002">
    <property type="protein sequence ID" value="KAK1679029.1"/>
    <property type="molecule type" value="Genomic_DNA"/>
</dbReference>
<feature type="domain" description="TF-B3" evidence="6">
    <location>
        <begin position="1"/>
        <end position="62"/>
    </location>
</feature>
<organism evidence="7 8">
    <name type="scientific">Lolium multiflorum</name>
    <name type="common">Italian ryegrass</name>
    <name type="synonym">Lolium perenne subsp. multiflorum</name>
    <dbReference type="NCBI Taxonomy" id="4521"/>
    <lineage>
        <taxon>Eukaryota</taxon>
        <taxon>Viridiplantae</taxon>
        <taxon>Streptophyta</taxon>
        <taxon>Embryophyta</taxon>
        <taxon>Tracheophyta</taxon>
        <taxon>Spermatophyta</taxon>
        <taxon>Magnoliopsida</taxon>
        <taxon>Liliopsida</taxon>
        <taxon>Poales</taxon>
        <taxon>Poaceae</taxon>
        <taxon>BOP clade</taxon>
        <taxon>Pooideae</taxon>
        <taxon>Poodae</taxon>
        <taxon>Poeae</taxon>
        <taxon>Poeae Chloroplast Group 2 (Poeae type)</taxon>
        <taxon>Loliodinae</taxon>
        <taxon>Loliinae</taxon>
        <taxon>Lolium</taxon>
    </lineage>
</organism>
<evidence type="ECO:0000256" key="5">
    <source>
        <dbReference type="ARBA" id="ARBA00023242"/>
    </source>
</evidence>
<evidence type="ECO:0000313" key="7">
    <source>
        <dbReference type="EMBL" id="KAK1679029.1"/>
    </source>
</evidence>